<name>A0ABU8WY58_9BURK</name>
<feature type="transmembrane region" description="Helical" evidence="1">
    <location>
        <begin position="6"/>
        <end position="23"/>
    </location>
</feature>
<sequence>MALLDMIQWPAFAASVAAAYMVGSNAKGRRNVGFWIFLLSNLRWVVWGLHTSAWALIALQVCLAALNIRGLVRTEPRA</sequence>
<evidence type="ECO:0000313" key="2">
    <source>
        <dbReference type="EMBL" id="MEJ8852480.1"/>
    </source>
</evidence>
<protein>
    <recommendedName>
        <fullName evidence="4">Amino acid transporter</fullName>
    </recommendedName>
</protein>
<evidence type="ECO:0000256" key="1">
    <source>
        <dbReference type="SAM" id="Phobius"/>
    </source>
</evidence>
<keyword evidence="3" id="KW-1185">Reference proteome</keyword>
<proteinExistence type="predicted"/>
<accession>A0ABU8WY58</accession>
<feature type="transmembrane region" description="Helical" evidence="1">
    <location>
        <begin position="53"/>
        <end position="72"/>
    </location>
</feature>
<dbReference type="RefSeq" id="WP_340348427.1">
    <property type="nucleotide sequence ID" value="NZ_JBBKZT010000043.1"/>
</dbReference>
<keyword evidence="1" id="KW-0812">Transmembrane</keyword>
<organism evidence="2 3">
    <name type="scientific">Variovorax rhizosphaerae</name>
    <dbReference type="NCBI Taxonomy" id="1836200"/>
    <lineage>
        <taxon>Bacteria</taxon>
        <taxon>Pseudomonadati</taxon>
        <taxon>Pseudomonadota</taxon>
        <taxon>Betaproteobacteria</taxon>
        <taxon>Burkholderiales</taxon>
        <taxon>Comamonadaceae</taxon>
        <taxon>Variovorax</taxon>
    </lineage>
</organism>
<comment type="caution">
    <text evidence="2">The sequence shown here is derived from an EMBL/GenBank/DDBJ whole genome shotgun (WGS) entry which is preliminary data.</text>
</comment>
<dbReference type="EMBL" id="JBBKZT010000043">
    <property type="protein sequence ID" value="MEJ8852480.1"/>
    <property type="molecule type" value="Genomic_DNA"/>
</dbReference>
<gene>
    <name evidence="2" type="ORF">WKW82_38075</name>
</gene>
<keyword evidence="1" id="KW-0472">Membrane</keyword>
<evidence type="ECO:0000313" key="3">
    <source>
        <dbReference type="Proteomes" id="UP001385892"/>
    </source>
</evidence>
<reference evidence="2 3" key="1">
    <citation type="submission" date="2024-03" db="EMBL/GenBank/DDBJ databases">
        <title>Novel species of the genus Variovorax.</title>
        <authorList>
            <person name="Liu Q."/>
            <person name="Xin Y.-H."/>
        </authorList>
    </citation>
    <scope>NUCLEOTIDE SEQUENCE [LARGE SCALE GENOMIC DNA]</scope>
    <source>
        <strain evidence="2 3">KACC 18900</strain>
    </source>
</reference>
<keyword evidence="1" id="KW-1133">Transmembrane helix</keyword>
<dbReference type="Proteomes" id="UP001385892">
    <property type="component" value="Unassembled WGS sequence"/>
</dbReference>
<evidence type="ECO:0008006" key="4">
    <source>
        <dbReference type="Google" id="ProtNLM"/>
    </source>
</evidence>